<evidence type="ECO:0000256" key="12">
    <source>
        <dbReference type="SAM" id="Phobius"/>
    </source>
</evidence>
<evidence type="ECO:0000256" key="8">
    <source>
        <dbReference type="ARBA" id="ARBA00022777"/>
    </source>
</evidence>
<evidence type="ECO:0000256" key="3">
    <source>
        <dbReference type="ARBA" id="ARBA00012438"/>
    </source>
</evidence>
<dbReference type="Pfam" id="PF00512">
    <property type="entry name" value="HisKA"/>
    <property type="match status" value="1"/>
</dbReference>
<dbReference type="SMART" id="SM00387">
    <property type="entry name" value="HATPase_c"/>
    <property type="match status" value="1"/>
</dbReference>
<dbReference type="SUPFAM" id="SSF55874">
    <property type="entry name" value="ATPase domain of HSP90 chaperone/DNA topoisomerase II/histidine kinase"/>
    <property type="match status" value="1"/>
</dbReference>
<dbReference type="CDD" id="cd00082">
    <property type="entry name" value="HisKA"/>
    <property type="match status" value="1"/>
</dbReference>
<evidence type="ECO:0000259" key="13">
    <source>
        <dbReference type="PROSITE" id="PS50109"/>
    </source>
</evidence>
<evidence type="ECO:0000256" key="10">
    <source>
        <dbReference type="ARBA" id="ARBA00023012"/>
    </source>
</evidence>
<evidence type="ECO:0000256" key="4">
    <source>
        <dbReference type="ARBA" id="ARBA00022475"/>
    </source>
</evidence>
<keyword evidence="5" id="KW-0597">Phosphoprotein</keyword>
<gene>
    <name evidence="14" type="primary">sasA_153</name>
    <name evidence="14" type="ORF">SDC9_53614</name>
</gene>
<keyword evidence="4" id="KW-1003">Cell membrane</keyword>
<keyword evidence="6 14" id="KW-0808">Transferase</keyword>
<protein>
    <recommendedName>
        <fullName evidence="3">histidine kinase</fullName>
        <ecNumber evidence="3">2.7.13.3</ecNumber>
    </recommendedName>
</protein>
<dbReference type="PROSITE" id="PS50109">
    <property type="entry name" value="HIS_KIN"/>
    <property type="match status" value="1"/>
</dbReference>
<dbReference type="InterPro" id="IPR050736">
    <property type="entry name" value="Sensor_HK_Regulatory"/>
</dbReference>
<dbReference type="Pfam" id="PF02518">
    <property type="entry name" value="HATPase_c"/>
    <property type="match status" value="1"/>
</dbReference>
<keyword evidence="11 12" id="KW-0472">Membrane</keyword>
<dbReference type="GO" id="GO:0005886">
    <property type="term" value="C:plasma membrane"/>
    <property type="evidence" value="ECO:0007669"/>
    <property type="project" value="UniProtKB-SubCell"/>
</dbReference>
<dbReference type="InterPro" id="IPR036890">
    <property type="entry name" value="HATPase_C_sf"/>
</dbReference>
<dbReference type="PRINTS" id="PR00344">
    <property type="entry name" value="BCTRLSENSOR"/>
</dbReference>
<proteinExistence type="predicted"/>
<comment type="subcellular location">
    <subcellularLocation>
        <location evidence="2">Cell membrane</location>
    </subcellularLocation>
</comment>
<dbReference type="InterPro" id="IPR036097">
    <property type="entry name" value="HisK_dim/P_sf"/>
</dbReference>
<accession>A0A644WUZ2</accession>
<dbReference type="SMART" id="SM00388">
    <property type="entry name" value="HisKA"/>
    <property type="match status" value="1"/>
</dbReference>
<keyword evidence="10" id="KW-0902">Two-component regulatory system</keyword>
<dbReference type="EC" id="2.7.13.3" evidence="3"/>
<sequence length="513" mass="59184">MKRSTIIILILSMVFSFVGLIIIQARYVKVNAEMIENQFDESVHRSLLSTVILVEENEALEYLAQTLEGADYNKSLNLLPNLAQMDSDNLNQIDTTSRRLSSYNQNLSKPKIRISTRHGKATIEETSKYLQDKFRQNFSRSKTILDQAVFRWLRESNKKDISERVDFVELNNILEKYLLSNGIDLPFYYSVVDKRGREIFRCNKDFHIGHNESTSSVYKQKFFPLEESTNEVYLQVTFPTKKNFIISSMYLLYPTIVLVVLILCIFIVALIVIFKQKQLNNIKNDFVNNMTHELKTPISSISLASQMLQDPGVGKTPETLKHISKVIRDETTRLSRMVEEVLKLSLFETEKSTFKMKEMHVNELIAHTSEIFSLKVANKGGKITTILKAQDDLIMADEVHFTNVIHNLVDNALKYSDKPLLLTLETWNEKDHLLISIEDNGIGIQKDDHKRIFEKFYRVPTGNKHNVKGFGLGLAYVKKIIQEHRGTIKVESELNIGTKFIIALPTLKYTEYE</sequence>
<evidence type="ECO:0000313" key="14">
    <source>
        <dbReference type="EMBL" id="MPM07308.1"/>
    </source>
</evidence>
<dbReference type="GO" id="GO:0000155">
    <property type="term" value="F:phosphorelay sensor kinase activity"/>
    <property type="evidence" value="ECO:0007669"/>
    <property type="project" value="InterPro"/>
</dbReference>
<name>A0A644WUZ2_9ZZZZ</name>
<keyword evidence="12" id="KW-0812">Transmembrane</keyword>
<evidence type="ECO:0000256" key="7">
    <source>
        <dbReference type="ARBA" id="ARBA00022741"/>
    </source>
</evidence>
<evidence type="ECO:0000256" key="11">
    <source>
        <dbReference type="ARBA" id="ARBA00023136"/>
    </source>
</evidence>
<keyword evidence="12" id="KW-1133">Transmembrane helix</keyword>
<dbReference type="Gene3D" id="1.10.287.130">
    <property type="match status" value="1"/>
</dbReference>
<dbReference type="InterPro" id="IPR003661">
    <property type="entry name" value="HisK_dim/P_dom"/>
</dbReference>
<feature type="transmembrane region" description="Helical" evidence="12">
    <location>
        <begin position="250"/>
        <end position="274"/>
    </location>
</feature>
<feature type="domain" description="Histidine kinase" evidence="13">
    <location>
        <begin position="289"/>
        <end position="508"/>
    </location>
</feature>
<feature type="transmembrane region" description="Helical" evidence="12">
    <location>
        <begin position="6"/>
        <end position="28"/>
    </location>
</feature>
<dbReference type="CDD" id="cd00075">
    <property type="entry name" value="HATPase"/>
    <property type="match status" value="1"/>
</dbReference>
<comment type="catalytic activity">
    <reaction evidence="1">
        <text>ATP + protein L-histidine = ADP + protein N-phospho-L-histidine.</text>
        <dbReference type="EC" id="2.7.13.3"/>
    </reaction>
</comment>
<evidence type="ECO:0000256" key="1">
    <source>
        <dbReference type="ARBA" id="ARBA00000085"/>
    </source>
</evidence>
<dbReference type="FunFam" id="3.30.565.10:FF:000023">
    <property type="entry name" value="PAS domain-containing sensor histidine kinase"/>
    <property type="match status" value="1"/>
</dbReference>
<evidence type="ECO:0000256" key="2">
    <source>
        <dbReference type="ARBA" id="ARBA00004236"/>
    </source>
</evidence>
<dbReference type="InterPro" id="IPR003594">
    <property type="entry name" value="HATPase_dom"/>
</dbReference>
<dbReference type="PANTHER" id="PTHR43711:SF1">
    <property type="entry name" value="HISTIDINE KINASE 1"/>
    <property type="match status" value="1"/>
</dbReference>
<dbReference type="EMBL" id="VSSQ01001321">
    <property type="protein sequence ID" value="MPM07308.1"/>
    <property type="molecule type" value="Genomic_DNA"/>
</dbReference>
<evidence type="ECO:0000256" key="5">
    <source>
        <dbReference type="ARBA" id="ARBA00022553"/>
    </source>
</evidence>
<dbReference type="SUPFAM" id="SSF47384">
    <property type="entry name" value="Homodimeric domain of signal transducing histidine kinase"/>
    <property type="match status" value="1"/>
</dbReference>
<evidence type="ECO:0000256" key="9">
    <source>
        <dbReference type="ARBA" id="ARBA00022840"/>
    </source>
</evidence>
<keyword evidence="8 14" id="KW-0418">Kinase</keyword>
<keyword evidence="9" id="KW-0067">ATP-binding</keyword>
<dbReference type="PANTHER" id="PTHR43711">
    <property type="entry name" value="TWO-COMPONENT HISTIDINE KINASE"/>
    <property type="match status" value="1"/>
</dbReference>
<comment type="caution">
    <text evidence="14">The sequence shown here is derived from an EMBL/GenBank/DDBJ whole genome shotgun (WGS) entry which is preliminary data.</text>
</comment>
<reference evidence="14" key="1">
    <citation type="submission" date="2019-08" db="EMBL/GenBank/DDBJ databases">
        <authorList>
            <person name="Kucharzyk K."/>
            <person name="Murdoch R.W."/>
            <person name="Higgins S."/>
            <person name="Loffler F."/>
        </authorList>
    </citation>
    <scope>NUCLEOTIDE SEQUENCE</scope>
</reference>
<dbReference type="InterPro" id="IPR004358">
    <property type="entry name" value="Sig_transdc_His_kin-like_C"/>
</dbReference>
<dbReference type="Gene3D" id="3.30.565.10">
    <property type="entry name" value="Histidine kinase-like ATPase, C-terminal domain"/>
    <property type="match status" value="1"/>
</dbReference>
<dbReference type="GO" id="GO:0005524">
    <property type="term" value="F:ATP binding"/>
    <property type="evidence" value="ECO:0007669"/>
    <property type="project" value="UniProtKB-KW"/>
</dbReference>
<evidence type="ECO:0000256" key="6">
    <source>
        <dbReference type="ARBA" id="ARBA00022679"/>
    </source>
</evidence>
<dbReference type="AlphaFoldDB" id="A0A644WUZ2"/>
<organism evidence="14">
    <name type="scientific">bioreactor metagenome</name>
    <dbReference type="NCBI Taxonomy" id="1076179"/>
    <lineage>
        <taxon>unclassified sequences</taxon>
        <taxon>metagenomes</taxon>
        <taxon>ecological metagenomes</taxon>
    </lineage>
</organism>
<keyword evidence="7" id="KW-0547">Nucleotide-binding</keyword>
<dbReference type="InterPro" id="IPR005467">
    <property type="entry name" value="His_kinase_dom"/>
</dbReference>